<name>A0ABX4NMD2_9LEPT</name>
<gene>
    <name evidence="1" type="ORF">CH367_08915</name>
</gene>
<dbReference type="EMBL" id="NPDS01000003">
    <property type="protein sequence ID" value="PJZ57464.1"/>
    <property type="molecule type" value="Genomic_DNA"/>
</dbReference>
<sequence length="64" mass="7701">MRKFLSNSIPLKECPNCNHRYGLDSIKRFDGTERSRYFRIICKSCNLSTNEFRIIEEAKLEWNK</sequence>
<comment type="caution">
    <text evidence="1">The sequence shown here is derived from an EMBL/GenBank/DDBJ whole genome shotgun (WGS) entry which is preliminary data.</text>
</comment>
<protein>
    <recommendedName>
        <fullName evidence="3">Restriction alleviation protein, Lar family</fullName>
    </recommendedName>
</protein>
<accession>A0ABX4NMD2</accession>
<evidence type="ECO:0000313" key="2">
    <source>
        <dbReference type="Proteomes" id="UP000231879"/>
    </source>
</evidence>
<evidence type="ECO:0008006" key="3">
    <source>
        <dbReference type="Google" id="ProtNLM"/>
    </source>
</evidence>
<reference evidence="1 2" key="1">
    <citation type="submission" date="2017-07" db="EMBL/GenBank/DDBJ databases">
        <title>Leptospira spp. isolated from tropical soils.</title>
        <authorList>
            <person name="Thibeaux R."/>
            <person name="Iraola G."/>
            <person name="Ferres I."/>
            <person name="Bierque E."/>
            <person name="Girault D."/>
            <person name="Soupe-Gilbert M.-E."/>
            <person name="Picardeau M."/>
            <person name="Goarant C."/>
        </authorList>
    </citation>
    <scope>NUCLEOTIDE SEQUENCE [LARGE SCALE GENOMIC DNA]</scope>
    <source>
        <strain evidence="1 2">FH4-C-A1</strain>
    </source>
</reference>
<keyword evidence="2" id="KW-1185">Reference proteome</keyword>
<organism evidence="1 2">
    <name type="scientific">Leptospira barantonii</name>
    <dbReference type="NCBI Taxonomy" id="2023184"/>
    <lineage>
        <taxon>Bacteria</taxon>
        <taxon>Pseudomonadati</taxon>
        <taxon>Spirochaetota</taxon>
        <taxon>Spirochaetia</taxon>
        <taxon>Leptospirales</taxon>
        <taxon>Leptospiraceae</taxon>
        <taxon>Leptospira</taxon>
    </lineage>
</organism>
<evidence type="ECO:0000313" key="1">
    <source>
        <dbReference type="EMBL" id="PJZ57464.1"/>
    </source>
</evidence>
<proteinExistence type="predicted"/>
<dbReference type="Proteomes" id="UP000231879">
    <property type="component" value="Unassembled WGS sequence"/>
</dbReference>